<name>A0A0U3CW83_9EURY</name>
<feature type="compositionally biased region" description="Polar residues" evidence="1">
    <location>
        <begin position="189"/>
        <end position="205"/>
    </location>
</feature>
<evidence type="ECO:0000313" key="3">
    <source>
        <dbReference type="Proteomes" id="UP000067738"/>
    </source>
</evidence>
<gene>
    <name evidence="2" type="ORF">sm9_2195</name>
</gene>
<dbReference type="RefSeq" id="WP_058740154.1">
    <property type="nucleotide sequence ID" value="NZ_CP011266.1"/>
</dbReference>
<reference evidence="2 3" key="1">
    <citation type="submission" date="2015-04" db="EMBL/GenBank/DDBJ databases">
        <title>The complete genome sequence of the rumen methanogen Methanobrevibacter millerae SM9.</title>
        <authorList>
            <person name="Leahy S.C."/>
            <person name="Kelly W.J."/>
            <person name="Pacheco D.M."/>
            <person name="Li D."/>
            <person name="Altermann E."/>
            <person name="Attwood G.T."/>
        </authorList>
    </citation>
    <scope>NUCLEOTIDE SEQUENCE [LARGE SCALE GENOMIC DNA]</scope>
    <source>
        <strain evidence="2 3">SM9</strain>
    </source>
</reference>
<dbReference type="AlphaFoldDB" id="A0A0U3CW83"/>
<proteinExistence type="predicted"/>
<sequence>MIKKVIIGLILLVCVCSGVFSVMTHYNPANNSDVDNTGSNSIIGDTNKDIKPIENNPIINHIDNLDDSLEHVSEYFVANTIMGMLEHYTYGADSSPHLDYILSVYPGFDSDGTVHSVITHFITDECGVSQEIDEVLPDKYCPCAECGKWIPANEITHPLAETALCHCEETGLRDSSPSIDDTVAPIENNDFTPDNTVEDLSNNTV</sequence>
<dbReference type="Proteomes" id="UP000067738">
    <property type="component" value="Chromosome"/>
</dbReference>
<accession>A0A0U3CW83</accession>
<dbReference type="GeneID" id="26737153"/>
<protein>
    <submittedName>
        <fullName evidence="2">Uncharacterized protein</fullName>
    </submittedName>
</protein>
<feature type="region of interest" description="Disordered" evidence="1">
    <location>
        <begin position="172"/>
        <end position="205"/>
    </location>
</feature>
<keyword evidence="3" id="KW-1185">Reference proteome</keyword>
<organism evidence="2 3">
    <name type="scientific">Methanobrevibacter millerae</name>
    <dbReference type="NCBI Taxonomy" id="230361"/>
    <lineage>
        <taxon>Archaea</taxon>
        <taxon>Methanobacteriati</taxon>
        <taxon>Methanobacteriota</taxon>
        <taxon>Methanomada group</taxon>
        <taxon>Methanobacteria</taxon>
        <taxon>Methanobacteriales</taxon>
        <taxon>Methanobacteriaceae</taxon>
        <taxon>Methanobrevibacter</taxon>
    </lineage>
</organism>
<dbReference type="KEGG" id="mmil:sm9_2195"/>
<dbReference type="EMBL" id="CP011266">
    <property type="protein sequence ID" value="ALT69951.1"/>
    <property type="molecule type" value="Genomic_DNA"/>
</dbReference>
<evidence type="ECO:0000313" key="2">
    <source>
        <dbReference type="EMBL" id="ALT69951.1"/>
    </source>
</evidence>
<dbReference type="PATRIC" id="fig|230361.4.peg.2268"/>
<evidence type="ECO:0000256" key="1">
    <source>
        <dbReference type="SAM" id="MobiDB-lite"/>
    </source>
</evidence>